<evidence type="ECO:0000313" key="4">
    <source>
        <dbReference type="Proteomes" id="UP000184171"/>
    </source>
</evidence>
<name>A0A1M6JPS9_MALRU</name>
<organism evidence="3 4">
    <name type="scientific">Malonomonas rubra DSM 5091</name>
    <dbReference type="NCBI Taxonomy" id="1122189"/>
    <lineage>
        <taxon>Bacteria</taxon>
        <taxon>Pseudomonadati</taxon>
        <taxon>Thermodesulfobacteriota</taxon>
        <taxon>Desulfuromonadia</taxon>
        <taxon>Desulfuromonadales</taxon>
        <taxon>Geopsychrobacteraceae</taxon>
        <taxon>Malonomonas</taxon>
    </lineage>
</organism>
<evidence type="ECO:0000256" key="1">
    <source>
        <dbReference type="SAM" id="Phobius"/>
    </source>
</evidence>
<keyword evidence="1" id="KW-0812">Transmembrane</keyword>
<evidence type="ECO:0000259" key="2">
    <source>
        <dbReference type="Pfam" id="PF12773"/>
    </source>
</evidence>
<feature type="transmembrane region" description="Helical" evidence="1">
    <location>
        <begin position="6"/>
        <end position="23"/>
    </location>
</feature>
<dbReference type="InterPro" id="IPR025874">
    <property type="entry name" value="DZR"/>
</dbReference>
<keyword evidence="1" id="KW-0472">Membrane</keyword>
<feature type="domain" description="DZANK-type" evidence="2">
    <location>
        <begin position="36"/>
        <end position="79"/>
    </location>
</feature>
<dbReference type="AlphaFoldDB" id="A0A1M6JPS9"/>
<dbReference type="STRING" id="1122189.SAMN02745165_02467"/>
<protein>
    <submittedName>
        <fullName evidence="3">Double zinc ribbon</fullName>
    </submittedName>
</protein>
<reference evidence="3 4" key="1">
    <citation type="submission" date="2016-11" db="EMBL/GenBank/DDBJ databases">
        <authorList>
            <person name="Jaros S."/>
            <person name="Januszkiewicz K."/>
            <person name="Wedrychowicz H."/>
        </authorList>
    </citation>
    <scope>NUCLEOTIDE SEQUENCE [LARGE SCALE GENOMIC DNA]</scope>
    <source>
        <strain evidence="3 4">DSM 5091</strain>
    </source>
</reference>
<dbReference type="Proteomes" id="UP000184171">
    <property type="component" value="Unassembled WGS sequence"/>
</dbReference>
<evidence type="ECO:0000313" key="3">
    <source>
        <dbReference type="EMBL" id="SHJ48721.1"/>
    </source>
</evidence>
<dbReference type="EMBL" id="FQZT01000009">
    <property type="protein sequence ID" value="SHJ48721.1"/>
    <property type="molecule type" value="Genomic_DNA"/>
</dbReference>
<keyword evidence="1" id="KW-1133">Transmembrane helix</keyword>
<accession>A0A1M6JPS9</accession>
<gene>
    <name evidence="3" type="ORF">SAMN02745165_02467</name>
</gene>
<sequence length="92" mass="10339">MGGWFMPGFFMVIIVAVIIWLIFRRQPAPVPQALSCPKCSGAIHASYFRCPHCGDTLKHNCPNCSRIIEHDWSYCPYCNENQSTNVEATSSS</sequence>
<keyword evidence="4" id="KW-1185">Reference proteome</keyword>
<dbReference type="Pfam" id="PF12773">
    <property type="entry name" value="DZR"/>
    <property type="match status" value="1"/>
</dbReference>
<proteinExistence type="predicted"/>